<accession>A0A7X9IIY6</accession>
<dbReference type="InterPro" id="IPR023135">
    <property type="entry name" value="N6_DNA_MeTrfase_TaqI_C"/>
</dbReference>
<proteinExistence type="predicted"/>
<organism evidence="2 3">
    <name type="scientific">SAR324 cluster bacterium</name>
    <dbReference type="NCBI Taxonomy" id="2024889"/>
    <lineage>
        <taxon>Bacteria</taxon>
        <taxon>Deltaproteobacteria</taxon>
        <taxon>SAR324 cluster</taxon>
    </lineage>
</organism>
<feature type="non-terminal residue" evidence="2">
    <location>
        <position position="1"/>
    </location>
</feature>
<gene>
    <name evidence="2" type="ORF">GYA55_05050</name>
</gene>
<dbReference type="InterPro" id="IPR025931">
    <property type="entry name" value="TaqI_C"/>
</dbReference>
<name>A0A7X9IIY6_9DELT</name>
<feature type="domain" description="TaqI-like C-terminal specificity" evidence="1">
    <location>
        <begin position="2"/>
        <end position="118"/>
    </location>
</feature>
<evidence type="ECO:0000259" key="1">
    <source>
        <dbReference type="Pfam" id="PF12950"/>
    </source>
</evidence>
<comment type="caution">
    <text evidence="2">The sequence shown here is derived from an EMBL/GenBank/DDBJ whole genome shotgun (WGS) entry which is preliminary data.</text>
</comment>
<dbReference type="AlphaFoldDB" id="A0A7X9IIY6"/>
<evidence type="ECO:0000313" key="2">
    <source>
        <dbReference type="EMBL" id="NMC62518.1"/>
    </source>
</evidence>
<dbReference type="Pfam" id="PF12950">
    <property type="entry name" value="TaqI_C"/>
    <property type="match status" value="1"/>
</dbReference>
<sequence>GKSFWRYGHRWDNVYLYYLPEKMKRENPRARPGETERFEVSEKIILYRFLSKNSGMIATLDRDQFYCLGSTYVVRNKKGDEFPLEVLLAILNSKLIAYFNKSHFQGVKVTLSELNRLPMVKLNKEDPAQCQTLAEIVALVNEKYRINTQAVTPQEISALSQRQMALEDRIDSLVYRIYDLDQISITAIETYFSSESAY</sequence>
<protein>
    <recommendedName>
        <fullName evidence="1">TaqI-like C-terminal specificity domain-containing protein</fullName>
    </recommendedName>
</protein>
<dbReference type="EMBL" id="JAAZON010000211">
    <property type="protein sequence ID" value="NMC62518.1"/>
    <property type="molecule type" value="Genomic_DNA"/>
</dbReference>
<dbReference type="Proteomes" id="UP000524246">
    <property type="component" value="Unassembled WGS sequence"/>
</dbReference>
<reference evidence="2 3" key="1">
    <citation type="journal article" date="2020" name="Biotechnol. Biofuels">
        <title>New insights from the biogas microbiome by comprehensive genome-resolved metagenomics of nearly 1600 species originating from multiple anaerobic digesters.</title>
        <authorList>
            <person name="Campanaro S."/>
            <person name="Treu L."/>
            <person name="Rodriguez-R L.M."/>
            <person name="Kovalovszki A."/>
            <person name="Ziels R.M."/>
            <person name="Maus I."/>
            <person name="Zhu X."/>
            <person name="Kougias P.G."/>
            <person name="Basile A."/>
            <person name="Luo G."/>
            <person name="Schluter A."/>
            <person name="Konstantinidis K.T."/>
            <person name="Angelidaki I."/>
        </authorList>
    </citation>
    <scope>NUCLEOTIDE SEQUENCE [LARGE SCALE GENOMIC DNA]</scope>
    <source>
        <strain evidence="2">AS27yjCOA_65</strain>
    </source>
</reference>
<evidence type="ECO:0000313" key="3">
    <source>
        <dbReference type="Proteomes" id="UP000524246"/>
    </source>
</evidence>
<dbReference type="Gene3D" id="3.90.220.10">
    <property type="entry name" value="Adenine-n6-DNA-methyltransferase Taqi, Chain A, domain 2"/>
    <property type="match status" value="1"/>
</dbReference>